<evidence type="ECO:0000313" key="3">
    <source>
        <dbReference type="EMBL" id="TDN52320.1"/>
    </source>
</evidence>
<sequence length="792" mass="82138">MAYLKHRKKVLALALSAMALPVSAQTLVLDNDNRINSSWTTYGEPVRVTGSYSSNAGENTPVRFTDDVFEQGLTLDATITLRGNDVSGASLEFMQIQGDLIHAATGRIEIEDVVADQYDDGVWGLSVTSGEILGKLINHGYIEVRADDAEAAAIELGSEWEELSLGGIENHGSVVAHGHDAVGLAVENAHFAASPAHIVNTGLIRTDDAAIRINAFTIGDEGSSGTLVIRNSGDILSADEAIDVNPLAGNVKLLWDAGTISGDLFGLSEIVVSGQVHFNGELQLANSDPDDGVADIRMREGGWVRVGGASAGHLEFGAAHSAIEGNLGVAAGSSLDLNLSAATSTSAAIVAVSGTAEFASGSQIRLAAQATDFLAEGSSYTLLEAGTLQNGGVSVISRSLLLDVDSYAVQGNSIVAVVSPKVGGEVGGVIAEIGGSQNAQRAGAAFSDVAGQLAQLAPDDPLFLAYVAASQDPAALKRLVEQLPPDVNGGASHAATSGQGIIGNATGNRMGGLRGAASGDALKDVGAWAQVLYSDADQGVRSGVAGFNAYSSGIAVGADGRLGEAFTLGAAYSYLHSDVRSDGGNTTDVDGHALTLYGSFEHGAYFVDAGLSYGINRNDSKRHVAGTTAKGDYDSDVLGLNLAGGYTFRPGKGLLVEPRLAVRYVRVDLDSYREKGSAAALHVQRQRYEVAELGAGVRLAGSFEVGSGTLRPQAKLMAYHDFAADEAKSTSTFVLGNTPFVTHGAKAVRNSYEVGLGVDYQQQALTFSLGYDYTGKADFDAHTLTARLRYDF</sequence>
<comment type="caution">
    <text evidence="3">The sequence shown here is derived from an EMBL/GenBank/DDBJ whole genome shotgun (WGS) entry which is preliminary data.</text>
</comment>
<dbReference type="EMBL" id="SNVV01000006">
    <property type="protein sequence ID" value="TDN52320.1"/>
    <property type="molecule type" value="Genomic_DNA"/>
</dbReference>
<dbReference type="RefSeq" id="WP_133590327.1">
    <property type="nucleotide sequence ID" value="NZ_SNVV01000006.1"/>
</dbReference>
<organism evidence="3 4">
    <name type="scientific">Azoarcus indigens</name>
    <dbReference type="NCBI Taxonomy" id="29545"/>
    <lineage>
        <taxon>Bacteria</taxon>
        <taxon>Pseudomonadati</taxon>
        <taxon>Pseudomonadota</taxon>
        <taxon>Betaproteobacteria</taxon>
        <taxon>Rhodocyclales</taxon>
        <taxon>Zoogloeaceae</taxon>
        <taxon>Azoarcus</taxon>
    </lineage>
</organism>
<dbReference type="GO" id="GO:0019867">
    <property type="term" value="C:outer membrane"/>
    <property type="evidence" value="ECO:0007669"/>
    <property type="project" value="InterPro"/>
</dbReference>
<dbReference type="SUPFAM" id="SSF103515">
    <property type="entry name" value="Autotransporter"/>
    <property type="match status" value="1"/>
</dbReference>
<reference evidence="3 4" key="1">
    <citation type="submission" date="2019-03" db="EMBL/GenBank/DDBJ databases">
        <title>Genomic Encyclopedia of Type Strains, Phase IV (KMG-IV): sequencing the most valuable type-strain genomes for metagenomic binning, comparative biology and taxonomic classification.</title>
        <authorList>
            <person name="Goeker M."/>
        </authorList>
    </citation>
    <scope>NUCLEOTIDE SEQUENCE [LARGE SCALE GENOMIC DNA]</scope>
    <source>
        <strain evidence="3 4">DSM 12121</strain>
    </source>
</reference>
<gene>
    <name evidence="3" type="ORF">C7389_10612</name>
</gene>
<evidence type="ECO:0000256" key="1">
    <source>
        <dbReference type="SAM" id="SignalP"/>
    </source>
</evidence>
<dbReference type="NCBIfam" id="TIGR01414">
    <property type="entry name" value="autotrans_barl"/>
    <property type="match status" value="1"/>
</dbReference>
<keyword evidence="4" id="KW-1185">Reference proteome</keyword>
<feature type="domain" description="Autotransporter" evidence="2">
    <location>
        <begin position="520"/>
        <end position="792"/>
    </location>
</feature>
<evidence type="ECO:0000313" key="4">
    <source>
        <dbReference type="Proteomes" id="UP000295129"/>
    </source>
</evidence>
<dbReference type="Gene3D" id="2.40.128.130">
    <property type="entry name" value="Autotransporter beta-domain"/>
    <property type="match status" value="1"/>
</dbReference>
<dbReference type="PROSITE" id="PS51208">
    <property type="entry name" value="AUTOTRANSPORTER"/>
    <property type="match status" value="1"/>
</dbReference>
<dbReference type="InterPro" id="IPR036709">
    <property type="entry name" value="Autotransporte_beta_dom_sf"/>
</dbReference>
<dbReference type="InterPro" id="IPR006315">
    <property type="entry name" value="OM_autotransptr_brl_dom"/>
</dbReference>
<dbReference type="Pfam" id="PF03797">
    <property type="entry name" value="Autotransporter"/>
    <property type="match status" value="1"/>
</dbReference>
<dbReference type="AlphaFoldDB" id="A0A4R6E3E5"/>
<accession>A0A4R6E3E5</accession>
<dbReference type="SMART" id="SM00869">
    <property type="entry name" value="Autotransporter"/>
    <property type="match status" value="1"/>
</dbReference>
<feature type="signal peptide" evidence="1">
    <location>
        <begin position="1"/>
        <end position="24"/>
    </location>
</feature>
<dbReference type="InterPro" id="IPR005546">
    <property type="entry name" value="Autotransporte_beta"/>
</dbReference>
<dbReference type="Proteomes" id="UP000295129">
    <property type="component" value="Unassembled WGS sequence"/>
</dbReference>
<proteinExistence type="predicted"/>
<name>A0A4R6E3E5_9RHOO</name>
<evidence type="ECO:0000259" key="2">
    <source>
        <dbReference type="PROSITE" id="PS51208"/>
    </source>
</evidence>
<keyword evidence="1" id="KW-0732">Signal</keyword>
<feature type="chain" id="PRO_5020409500" evidence="1">
    <location>
        <begin position="25"/>
        <end position="792"/>
    </location>
</feature>
<dbReference type="OrthoDB" id="8932702at2"/>
<protein>
    <submittedName>
        <fullName evidence="3">Outer membrane autotransporter protein</fullName>
    </submittedName>
</protein>